<keyword evidence="3 4" id="KW-0440">LIM domain</keyword>
<dbReference type="InterPro" id="IPR036034">
    <property type="entry name" value="PDZ_sf"/>
</dbReference>
<dbReference type="InterPro" id="IPR001478">
    <property type="entry name" value="PDZ"/>
</dbReference>
<dbReference type="SMART" id="SM00228">
    <property type="entry name" value="PDZ"/>
    <property type="match status" value="1"/>
</dbReference>
<feature type="compositionally biased region" description="Polar residues" evidence="5">
    <location>
        <begin position="602"/>
        <end position="614"/>
    </location>
</feature>
<feature type="domain" description="PDZ" evidence="7">
    <location>
        <begin position="407"/>
        <end position="495"/>
    </location>
</feature>
<proteinExistence type="predicted"/>
<evidence type="ECO:0000259" key="6">
    <source>
        <dbReference type="PROSITE" id="PS50023"/>
    </source>
</evidence>
<dbReference type="GO" id="GO:0046872">
    <property type="term" value="F:metal ion binding"/>
    <property type="evidence" value="ECO:0007669"/>
    <property type="project" value="UniProtKB-KW"/>
</dbReference>
<keyword evidence="8" id="KW-1185">Reference proteome</keyword>
<evidence type="ECO:0000256" key="4">
    <source>
        <dbReference type="PROSITE-ProRule" id="PRU00125"/>
    </source>
</evidence>
<feature type="compositionally biased region" description="Polar residues" evidence="5">
    <location>
        <begin position="73"/>
        <end position="87"/>
    </location>
</feature>
<evidence type="ECO:0000313" key="8">
    <source>
        <dbReference type="Proteomes" id="UP000038045"/>
    </source>
</evidence>
<dbReference type="AlphaFoldDB" id="A0A0N4ZNY4"/>
<dbReference type="Pfam" id="PF00412">
    <property type="entry name" value="LIM"/>
    <property type="match status" value="1"/>
</dbReference>
<keyword evidence="2 4" id="KW-0862">Zinc</keyword>
<dbReference type="PANTHER" id="PTHR46767">
    <property type="entry name" value="LIM DOMAIN ONLY PROTEIN 7"/>
    <property type="match status" value="1"/>
</dbReference>
<feature type="region of interest" description="Disordered" evidence="5">
    <location>
        <begin position="753"/>
        <end position="803"/>
    </location>
</feature>
<evidence type="ECO:0000259" key="7">
    <source>
        <dbReference type="PROSITE" id="PS50106"/>
    </source>
</evidence>
<dbReference type="Gene3D" id="2.10.110.10">
    <property type="entry name" value="Cysteine Rich Protein"/>
    <property type="match status" value="1"/>
</dbReference>
<protein>
    <submittedName>
        <fullName evidence="9">PDZ domain-containing protein</fullName>
    </submittedName>
</protein>
<keyword evidence="1 4" id="KW-0479">Metal-binding</keyword>
<evidence type="ECO:0000256" key="5">
    <source>
        <dbReference type="SAM" id="MobiDB-lite"/>
    </source>
</evidence>
<feature type="domain" description="LIM zinc-binding" evidence="6">
    <location>
        <begin position="976"/>
        <end position="1042"/>
    </location>
</feature>
<evidence type="ECO:0000256" key="3">
    <source>
        <dbReference type="ARBA" id="ARBA00023038"/>
    </source>
</evidence>
<dbReference type="PROSITE" id="PS50106">
    <property type="entry name" value="PDZ"/>
    <property type="match status" value="1"/>
</dbReference>
<dbReference type="GO" id="GO:0023051">
    <property type="term" value="P:regulation of signaling"/>
    <property type="evidence" value="ECO:0007669"/>
    <property type="project" value="InterPro"/>
</dbReference>
<dbReference type="CDD" id="cd08368">
    <property type="entry name" value="LIM"/>
    <property type="match status" value="1"/>
</dbReference>
<dbReference type="PROSITE" id="PS00478">
    <property type="entry name" value="LIM_DOMAIN_1"/>
    <property type="match status" value="1"/>
</dbReference>
<dbReference type="InterPro" id="IPR001781">
    <property type="entry name" value="Znf_LIM"/>
</dbReference>
<organism evidence="8 9">
    <name type="scientific">Parastrongyloides trichosuri</name>
    <name type="common">Possum-specific nematode worm</name>
    <dbReference type="NCBI Taxonomy" id="131310"/>
    <lineage>
        <taxon>Eukaryota</taxon>
        <taxon>Metazoa</taxon>
        <taxon>Ecdysozoa</taxon>
        <taxon>Nematoda</taxon>
        <taxon>Chromadorea</taxon>
        <taxon>Rhabditida</taxon>
        <taxon>Tylenchina</taxon>
        <taxon>Panagrolaimomorpha</taxon>
        <taxon>Strongyloidoidea</taxon>
        <taxon>Strongyloididae</taxon>
        <taxon>Parastrongyloides</taxon>
    </lineage>
</organism>
<accession>A0A0N4ZNY4</accession>
<name>A0A0N4ZNY4_PARTI</name>
<dbReference type="PANTHER" id="PTHR46767:SF2">
    <property type="entry name" value="LIM DOMAIN 7B"/>
    <property type="match status" value="1"/>
</dbReference>
<dbReference type="STRING" id="131310.A0A0N4ZNY4"/>
<evidence type="ECO:0000313" key="9">
    <source>
        <dbReference type="WBParaSite" id="PTRK_0001024700.1"/>
    </source>
</evidence>
<feature type="compositionally biased region" description="Polar residues" evidence="5">
    <location>
        <begin position="49"/>
        <end position="63"/>
    </location>
</feature>
<dbReference type="GO" id="GO:0030155">
    <property type="term" value="P:regulation of cell adhesion"/>
    <property type="evidence" value="ECO:0007669"/>
    <property type="project" value="InterPro"/>
</dbReference>
<dbReference type="PROSITE" id="PS50023">
    <property type="entry name" value="LIM_DOMAIN_2"/>
    <property type="match status" value="1"/>
</dbReference>
<evidence type="ECO:0000256" key="2">
    <source>
        <dbReference type="ARBA" id="ARBA00022833"/>
    </source>
</evidence>
<dbReference type="SMART" id="SM00132">
    <property type="entry name" value="LIM"/>
    <property type="match status" value="1"/>
</dbReference>
<dbReference type="WBParaSite" id="PTRK_0001024700.1">
    <property type="protein sequence ID" value="PTRK_0001024700.1"/>
    <property type="gene ID" value="PTRK_0001024700"/>
</dbReference>
<feature type="region of interest" description="Disordered" evidence="5">
    <location>
        <begin position="602"/>
        <end position="623"/>
    </location>
</feature>
<evidence type="ECO:0000256" key="1">
    <source>
        <dbReference type="ARBA" id="ARBA00022723"/>
    </source>
</evidence>
<dbReference type="SUPFAM" id="SSF50156">
    <property type="entry name" value="PDZ domain-like"/>
    <property type="match status" value="1"/>
</dbReference>
<dbReference type="Gene3D" id="2.30.42.10">
    <property type="match status" value="1"/>
</dbReference>
<dbReference type="Proteomes" id="UP000038045">
    <property type="component" value="Unplaced"/>
</dbReference>
<dbReference type="InterPro" id="IPR029978">
    <property type="entry name" value="LMO-7"/>
</dbReference>
<dbReference type="Pfam" id="PF00595">
    <property type="entry name" value="PDZ"/>
    <property type="match status" value="1"/>
</dbReference>
<feature type="region of interest" description="Disordered" evidence="5">
    <location>
        <begin position="40"/>
        <end position="94"/>
    </location>
</feature>
<sequence>MNEGHRYDIMEATSVLRIHIYPDQTEEILTVVSPISVDTESSHHHHNSIKNQQNKSIFSSPTLSPGEYYTDSGIDSSSNFVSPQQGFSPERRRESSSIYFIPIHPLQIPEEDIEEEERISEETLSLPSIDNNKKDTYQLTRSNEKTFDSSSTINSSEIDIPEGDDIYIEEEIFHEEYQNILLKEDSHFSETIEEGHKEIYVIAAESTVSYLIKNSIQESGFVDATVFPKPFTSITERIKIYPFTKKSLEFDYFPLYEICEYHKTNKKSELLTVPLYDHIDYIKHNKKKELDFINLSEVVDIKEYNKLSVVVEASKENIGSVVAYRYPTSSQHLVLEYSVPLFDKIKMSTSYSTYGRNEVVPLDEIYPSSKAFPQMNKHIYKQDILRNNSITSVRSNAPDINGVLDIQMTIGKNYVPTNNDSFGFYVRGGIKKNKESTLVVSHVREDSPADICGLVVGDNIIAINNVTLDNLSLIKAERLYEESIKEKNISIKIIREKKFDKKSKNEIVLLKKTTEMVDKPSRGKGDYKISSFPQSDLGEEMMELNRNDPKTIYRNNKNDKSNIGVLNIKTHQQSNNNHSHHSPTTSVINSTVLNFSPTSYTTSGIESNHSFSPRSDSDESYGAGGMSDYKVSRLDRKYNKVGKVTDFVPDSDRSFQNKQYTDNDVEQDYHAAGLSPIQDVDSQPRLIRNYDYKLIEKNYHTIDNNEYNQKETHYLPPNRQVSYDDEAEEIGKDFISKSCETISTLQRCPVVEMHPQYEKNRSSLTTKNGSKKKRSSGARRSLEKSGKYISNNISDNEEDNESYITAPSRIQSILKSHSDDDIYYDVKNSYNTYDDNDYEEVKVNKKHSLNRQVPLNEKNKVNIIPDEEILKEEEINISEGVVRYYDRDMQQIGRAYSYEESTTTSLIEDQEALRKLVRQQRLPAPGDPFSKNRIDADNRYEVVSKSIEKLKKKQETENIKSEMYGGEQVKAVSGRKLCGHCDRTLGQGAAMIIESLKLQFHLSCFRCIHCNTLLGNGTTGTDVRVRGRKLYCKECYHLHNSNKIDLGSENKITTSSSKMLNRIQV</sequence>
<reference evidence="9" key="1">
    <citation type="submission" date="2017-02" db="UniProtKB">
        <authorList>
            <consortium name="WormBaseParasite"/>
        </authorList>
    </citation>
    <scope>IDENTIFICATION</scope>
</reference>